<dbReference type="InterPro" id="IPR016435">
    <property type="entry name" value="DPH1/DPH2"/>
</dbReference>
<gene>
    <name evidence="9" type="ORF">Z519_04632</name>
</gene>
<dbReference type="NCBIfam" id="TIGR00272">
    <property type="entry name" value="DPH2"/>
    <property type="match status" value="1"/>
</dbReference>
<dbReference type="UniPathway" id="UPA00559"/>
<comment type="cofactor">
    <cofactor evidence="1">
        <name>[4Fe-4S] cluster</name>
        <dbReference type="ChEBI" id="CHEBI:49883"/>
    </cofactor>
</comment>
<dbReference type="InterPro" id="IPR042265">
    <property type="entry name" value="DPH1/DPH2_3"/>
</dbReference>
<evidence type="ECO:0000256" key="6">
    <source>
        <dbReference type="ARBA" id="ARBA00023014"/>
    </source>
</evidence>
<proteinExistence type="inferred from homology"/>
<keyword evidence="7" id="KW-0963">Cytoplasm</keyword>
<dbReference type="HOGENOM" id="CLU_015210_1_1_1"/>
<evidence type="ECO:0000256" key="3">
    <source>
        <dbReference type="ARBA" id="ARBA00006179"/>
    </source>
</evidence>
<feature type="region of interest" description="Disordered" evidence="8">
    <location>
        <begin position="1"/>
        <end position="35"/>
    </location>
</feature>
<feature type="compositionally biased region" description="Basic and acidic residues" evidence="8">
    <location>
        <begin position="26"/>
        <end position="35"/>
    </location>
</feature>
<comment type="pathway">
    <text evidence="2 7">Protein modification; peptidyl-diphthamide biosynthesis.</text>
</comment>
<dbReference type="AlphaFoldDB" id="A0A0D2HUW3"/>
<name>A0A0D2HUW3_CLAB1</name>
<dbReference type="VEuPathDB" id="FungiDB:Z519_04632"/>
<keyword evidence="5 7" id="KW-0408">Iron</keyword>
<comment type="function">
    <text evidence="7">Required for the first step of diphthamide biosynthesis, a post-translational modification of histidine which occurs in elongation factor 2. DPH1 and DPH2 transfer a 3-amino-3-carboxypropyl (ACP) group from S-adenosyl-L-methionine (SAM) to a histidine residue, the reaction is assisted by a reduction system comprising DPH3 and a NADH-dependent reductase. Facilitates the reduction of the catalytic iron-sulfur cluster found in the DPH1 subunit.</text>
</comment>
<evidence type="ECO:0000256" key="2">
    <source>
        <dbReference type="ARBA" id="ARBA00005156"/>
    </source>
</evidence>
<evidence type="ECO:0000256" key="1">
    <source>
        <dbReference type="ARBA" id="ARBA00001966"/>
    </source>
</evidence>
<dbReference type="SFLD" id="SFLDF00408">
    <property type="entry name" value="Diphthamide_biosynthesis_famil"/>
    <property type="match status" value="1"/>
</dbReference>
<dbReference type="Gene3D" id="3.40.50.11860">
    <property type="entry name" value="Diphthamide synthesis DPH1/DPH2 domain 3"/>
    <property type="match status" value="1"/>
</dbReference>
<evidence type="ECO:0000256" key="7">
    <source>
        <dbReference type="RuleBase" id="RU364133"/>
    </source>
</evidence>
<dbReference type="GO" id="GO:0005737">
    <property type="term" value="C:cytoplasm"/>
    <property type="evidence" value="ECO:0007669"/>
    <property type="project" value="UniProtKB-SubCell"/>
</dbReference>
<feature type="compositionally biased region" description="Acidic residues" evidence="8">
    <location>
        <begin position="455"/>
        <end position="465"/>
    </location>
</feature>
<dbReference type="RefSeq" id="XP_016621324.1">
    <property type="nucleotide sequence ID" value="XM_016762377.1"/>
</dbReference>
<dbReference type="Pfam" id="PF01866">
    <property type="entry name" value="Diphthamide_syn"/>
    <property type="match status" value="1"/>
</dbReference>
<dbReference type="OrthoDB" id="449241at2759"/>
<evidence type="ECO:0000256" key="4">
    <source>
        <dbReference type="ARBA" id="ARBA00022723"/>
    </source>
</evidence>
<dbReference type="PANTHER" id="PTHR10762:SF2">
    <property type="entry name" value="2-(3-AMINO-3-CARBOXYPROPYL)HISTIDINE SYNTHASE SUBUNIT 2"/>
    <property type="match status" value="1"/>
</dbReference>
<dbReference type="GO" id="GO:0046872">
    <property type="term" value="F:metal ion binding"/>
    <property type="evidence" value="ECO:0007669"/>
    <property type="project" value="UniProtKB-KW"/>
</dbReference>
<reference evidence="9" key="1">
    <citation type="submission" date="2015-01" db="EMBL/GenBank/DDBJ databases">
        <title>The Genome Sequence of Cladophialophora bantiana CBS 173.52.</title>
        <authorList>
            <consortium name="The Broad Institute Genomics Platform"/>
            <person name="Cuomo C."/>
            <person name="de Hoog S."/>
            <person name="Gorbushina A."/>
            <person name="Stielow B."/>
            <person name="Teixiera M."/>
            <person name="Abouelleil A."/>
            <person name="Chapman S.B."/>
            <person name="Priest M."/>
            <person name="Young S.K."/>
            <person name="Wortman J."/>
            <person name="Nusbaum C."/>
            <person name="Birren B."/>
        </authorList>
    </citation>
    <scope>NUCLEOTIDE SEQUENCE [LARGE SCALE GENOMIC DNA]</scope>
    <source>
        <strain evidence="9">CBS 173.52</strain>
    </source>
</reference>
<evidence type="ECO:0000256" key="5">
    <source>
        <dbReference type="ARBA" id="ARBA00023004"/>
    </source>
</evidence>
<dbReference type="SFLD" id="SFLDG01121">
    <property type="entry name" value="Diphthamide_biosynthesis"/>
    <property type="match status" value="1"/>
</dbReference>
<dbReference type="FunFam" id="3.40.50.11860:FF:000001">
    <property type="entry name" value="2-(3-amino-3-carboxypropyl)histidine synthase subunit 2"/>
    <property type="match status" value="1"/>
</dbReference>
<sequence length="576" mass="63484">MADELTAPPVLSTPDTHILDETLPESARRPRENLSDEQIKTRYEINRTINEIKQRRWKRVALQFPDQMLPHSARVYQLLARGLQEQAKTPAGTHRNGTGNGTPTPEDLDLSGLSFNTKSVMLTILGDTSYGSCCVDEIAAEHVDADAVVHYGRACLSPTVRLPVLHIFTTMDLEADDVVTSFQTAFPDPESRVTLTADVPYAAHVQPLFETLQKAGYSNLFAASIVHDPSSLIPNRTVPPSVTENPSSLSEWSLFHISDPPTSLLLTLHSRMASIRVYPTNAIQFPSNSTASSSALETSTAQLLRRRYALVTSLTTVPIWGILVNTLSVKNYLSILSHIQSLISNAGKKSYLFVIGKLSPSKLANFSEIGGWVVIGCWESSLVDSKEFYRPIITPFELEMVLKADEQRVWTGHWRGDFQGVLEHEERRKENEDEQAQTSNGYADANENRGGNPDPDSDSESEPPEFDLRTGRYVSRTRPMQRSRRPISSMSGPDSNSNTLRPSTALTKRSSGAVITVGGVASPAAEYLAQKRTWRGLGSDFELKYEEDEAEAGSIIEEGRTGVARGYTVGEESGTT</sequence>
<dbReference type="GO" id="GO:0017183">
    <property type="term" value="P:protein histidyl modification to diphthamide"/>
    <property type="evidence" value="ECO:0007669"/>
    <property type="project" value="UniProtKB-UniPathway"/>
</dbReference>
<feature type="region of interest" description="Disordered" evidence="8">
    <location>
        <begin position="86"/>
        <end position="110"/>
    </location>
</feature>
<dbReference type="InterPro" id="IPR010014">
    <property type="entry name" value="DHP2"/>
</dbReference>
<dbReference type="SFLD" id="SFLDS00032">
    <property type="entry name" value="Radical_SAM_3-amino-3-carboxyp"/>
    <property type="match status" value="1"/>
</dbReference>
<dbReference type="Gene3D" id="3.40.50.11840">
    <property type="entry name" value="Diphthamide synthesis DPH1/DPH2 domain 1"/>
    <property type="match status" value="1"/>
</dbReference>
<dbReference type="EMBL" id="KN846985">
    <property type="protein sequence ID" value="KIW94655.1"/>
    <property type="molecule type" value="Genomic_DNA"/>
</dbReference>
<dbReference type="PANTHER" id="PTHR10762">
    <property type="entry name" value="DIPHTHAMIDE BIOSYNTHESIS PROTEIN"/>
    <property type="match status" value="1"/>
</dbReference>
<accession>A0A0D2HUW3</accession>
<dbReference type="NCBIfam" id="TIGR00322">
    <property type="entry name" value="diphth2_R"/>
    <property type="match status" value="1"/>
</dbReference>
<evidence type="ECO:0000313" key="9">
    <source>
        <dbReference type="EMBL" id="KIW94655.1"/>
    </source>
</evidence>
<dbReference type="GO" id="GO:0051536">
    <property type="term" value="F:iron-sulfur cluster binding"/>
    <property type="evidence" value="ECO:0007669"/>
    <property type="project" value="UniProtKB-KW"/>
</dbReference>
<evidence type="ECO:0000256" key="8">
    <source>
        <dbReference type="SAM" id="MobiDB-lite"/>
    </source>
</evidence>
<keyword evidence="6 7" id="KW-0411">Iron-sulfur</keyword>
<organism evidence="9">
    <name type="scientific">Cladophialophora bantiana (strain ATCC 10958 / CBS 173.52 / CDC B-1940 / NIH 8579)</name>
    <name type="common">Xylohypha bantiana</name>
    <dbReference type="NCBI Taxonomy" id="1442370"/>
    <lineage>
        <taxon>Eukaryota</taxon>
        <taxon>Fungi</taxon>
        <taxon>Dikarya</taxon>
        <taxon>Ascomycota</taxon>
        <taxon>Pezizomycotina</taxon>
        <taxon>Eurotiomycetes</taxon>
        <taxon>Chaetothyriomycetidae</taxon>
        <taxon>Chaetothyriales</taxon>
        <taxon>Herpotrichiellaceae</taxon>
        <taxon>Cladophialophora</taxon>
    </lineage>
</organism>
<dbReference type="GO" id="GO:0090560">
    <property type="term" value="F:2-(3-amino-3-carboxypropyl)histidine synthase activity"/>
    <property type="evidence" value="ECO:0007669"/>
    <property type="project" value="InterPro"/>
</dbReference>
<comment type="similarity">
    <text evidence="3 7">Belongs to the DPH1/DPH2 family. DPH2 subfamily.</text>
</comment>
<feature type="compositionally biased region" description="Polar residues" evidence="8">
    <location>
        <begin position="486"/>
        <end position="507"/>
    </location>
</feature>
<feature type="region of interest" description="Disordered" evidence="8">
    <location>
        <begin position="424"/>
        <end position="507"/>
    </location>
</feature>
<dbReference type="GeneID" id="27697560"/>
<dbReference type="InterPro" id="IPR042263">
    <property type="entry name" value="DPH1/DPH2_1"/>
</dbReference>
<keyword evidence="4 7" id="KW-0479">Metal-binding</keyword>
<protein>
    <recommendedName>
        <fullName evidence="7">2-(3-amino-3-carboxypropyl)histidine synthase subunit 2</fullName>
    </recommendedName>
</protein>
<comment type="subcellular location">
    <subcellularLocation>
        <location evidence="7">Cytoplasm</location>
    </subcellularLocation>
</comment>